<protein>
    <submittedName>
        <fullName evidence="2">Uncharacterized protein</fullName>
    </submittedName>
</protein>
<reference evidence="2" key="1">
    <citation type="submission" date="2021-01" db="EMBL/GenBank/DDBJ databases">
        <authorList>
            <person name="Corre E."/>
            <person name="Pelletier E."/>
            <person name="Niang G."/>
            <person name="Scheremetjew M."/>
            <person name="Finn R."/>
            <person name="Kale V."/>
            <person name="Holt S."/>
            <person name="Cochrane G."/>
            <person name="Meng A."/>
            <person name="Brown T."/>
            <person name="Cohen L."/>
        </authorList>
    </citation>
    <scope>NUCLEOTIDE SEQUENCE</scope>
    <source>
        <strain evidence="2">WS</strain>
    </source>
</reference>
<accession>A0A7S1PHY1</accession>
<evidence type="ECO:0000256" key="1">
    <source>
        <dbReference type="SAM" id="Coils"/>
    </source>
</evidence>
<keyword evidence="1" id="KW-0175">Coiled coil</keyword>
<dbReference type="EMBL" id="HBGD01007829">
    <property type="protein sequence ID" value="CAD9083249.1"/>
    <property type="molecule type" value="Transcribed_RNA"/>
</dbReference>
<sequence>MLFVFRQDQILHWAEDKNRFCCNTLNMTPLHKSIHHHNRGTSWIVSTTKCTPRSALTFLPKYHSKNCPIFPSRYSSACHTRYFHTNPTHFQQAETSFHHNDHDDLASIDAASNILPDAYFQQEIFKSHNTRKLHQLGSDTGALKREIFLDAIELDLRKLNFDKNSEQTAQILDEYIPLRGISSYGLLHAMRTFRDAGMSQKGWEYFLQMESMGAPPSLHHLPIVIEIVKTAIHTNDEDSFVWAMTMYATRFPEDPVLWMTILDHASRLNSFRVNGVLVKMVQRFYSSFTKSNAWKVKVANLMSRTNHISTQHAIQRTIQTPSEFENEMQLFHAMQDYMRVGDFDKALSVFNSAMGAWKRMGAQAYEMHVNTVTQAVQCAIKAQNSSQAHYYLQYFFPKEFGTAPGGSKPLFKGDGGRLDLPLVVSGMEVLTHHGDFSGAFNLFKECPPSPLSVDQYMRCLLRANKNDDVVRVFKTYFRPFKVDGMTPHLRHTATLVRSLKDVEGSENQVLQLYDSLYSKEIQGGLYQGDALGESAAAFFTYFLPRLKNPEVYGRAQSLILQNIERTRVIFTHAPFFFHEWMGEEQLPALTALLEETVEQIGSNPNYASHENKRLMTKLSHIMFFQLQTRMQNFDELMQIVDRYYHDRVDEVANACTTIVHACMHNAKVNPSTARQMQAGALQVFKFLNKKNIKVPRKMLVPQIELFLSIEEWNAALKFTQICARDDDLSKLDNFSRDKLVQLLRVMEKKCDKFEQRLAAKTIRLGLSMHEKTELKRI</sequence>
<dbReference type="AlphaFoldDB" id="A0A7S1PHY1"/>
<feature type="coiled-coil region" evidence="1">
    <location>
        <begin position="736"/>
        <end position="763"/>
    </location>
</feature>
<organism evidence="2">
    <name type="scientific">Percolomonas cosmopolitus</name>
    <dbReference type="NCBI Taxonomy" id="63605"/>
    <lineage>
        <taxon>Eukaryota</taxon>
        <taxon>Discoba</taxon>
        <taxon>Heterolobosea</taxon>
        <taxon>Tetramitia</taxon>
        <taxon>Eutetramitia</taxon>
        <taxon>Percolomonadidae</taxon>
        <taxon>Percolomonas</taxon>
    </lineage>
</organism>
<gene>
    <name evidence="2" type="ORF">PCOS0759_LOCUS6491</name>
</gene>
<evidence type="ECO:0000313" key="2">
    <source>
        <dbReference type="EMBL" id="CAD9083249.1"/>
    </source>
</evidence>
<name>A0A7S1PHY1_9EUKA</name>
<proteinExistence type="predicted"/>